<keyword evidence="12" id="KW-1185">Reference proteome</keyword>
<evidence type="ECO:0000256" key="2">
    <source>
        <dbReference type="ARBA" id="ARBA00012687"/>
    </source>
</evidence>
<dbReference type="Pfam" id="PF02684">
    <property type="entry name" value="LpxB"/>
    <property type="match status" value="1"/>
</dbReference>
<keyword evidence="6 11" id="KW-0328">Glycosyltransferase</keyword>
<evidence type="ECO:0000256" key="8">
    <source>
        <dbReference type="ARBA" id="ARBA00023098"/>
    </source>
</evidence>
<keyword evidence="8" id="KW-0443">Lipid metabolism</keyword>
<dbReference type="InterPro" id="IPR003835">
    <property type="entry name" value="Glyco_trans_19"/>
</dbReference>
<evidence type="ECO:0000256" key="10">
    <source>
        <dbReference type="NCBIfam" id="TIGR00215"/>
    </source>
</evidence>
<evidence type="ECO:0000256" key="6">
    <source>
        <dbReference type="ARBA" id="ARBA00022676"/>
    </source>
</evidence>
<dbReference type="RefSeq" id="WP_260793546.1">
    <property type="nucleotide sequence ID" value="NZ_CP093313.1"/>
</dbReference>
<keyword evidence="4" id="KW-0444">Lipid biosynthesis</keyword>
<reference evidence="11" key="1">
    <citation type="submission" date="2021-04" db="EMBL/GenBank/DDBJ databases">
        <title>Phylogenetic analysis of Acidobacteriaceae.</title>
        <authorList>
            <person name="Qiu L."/>
            <person name="Zhang Q."/>
        </authorList>
    </citation>
    <scope>NUCLEOTIDE SEQUENCE</scope>
    <source>
        <strain evidence="11">DSM 25168</strain>
    </source>
</reference>
<evidence type="ECO:0000313" key="11">
    <source>
        <dbReference type="EMBL" id="UWZ84042.1"/>
    </source>
</evidence>
<dbReference type="Proteomes" id="UP001059380">
    <property type="component" value="Chromosome"/>
</dbReference>
<evidence type="ECO:0000256" key="1">
    <source>
        <dbReference type="ARBA" id="ARBA00002056"/>
    </source>
</evidence>
<gene>
    <name evidence="11" type="primary">lpxB</name>
    <name evidence="11" type="ORF">MOP44_26225</name>
</gene>
<dbReference type="SUPFAM" id="SSF53756">
    <property type="entry name" value="UDP-Glycosyltransferase/glycogen phosphorylase"/>
    <property type="match status" value="1"/>
</dbReference>
<comment type="catalytic activity">
    <reaction evidence="9">
        <text>a lipid X + a UDP-2-N,3-O-bis[(3R)-3-hydroxyacyl]-alpha-D-glucosamine = a lipid A disaccharide + UDP + H(+)</text>
        <dbReference type="Rhea" id="RHEA:67828"/>
        <dbReference type="ChEBI" id="CHEBI:15378"/>
        <dbReference type="ChEBI" id="CHEBI:58223"/>
        <dbReference type="ChEBI" id="CHEBI:137748"/>
        <dbReference type="ChEBI" id="CHEBI:176338"/>
        <dbReference type="ChEBI" id="CHEBI:176343"/>
        <dbReference type="EC" id="2.4.1.182"/>
    </reaction>
</comment>
<comment type="function">
    <text evidence="1">Condensation of UDP-2,3-diacylglucosamine and 2,3-diacylglucosamine-1-phosphate to form lipid A disaccharide, a precursor of lipid A, a phosphorylated glycolipid that anchors the lipopolysaccharide to the outer membrane of the cell.</text>
</comment>
<dbReference type="GO" id="GO:0005543">
    <property type="term" value="F:phospholipid binding"/>
    <property type="evidence" value="ECO:0007669"/>
    <property type="project" value="TreeGrafter"/>
</dbReference>
<accession>A0A9J7BQM2</accession>
<evidence type="ECO:0000313" key="12">
    <source>
        <dbReference type="Proteomes" id="UP001059380"/>
    </source>
</evidence>
<dbReference type="GO" id="GO:0008915">
    <property type="term" value="F:lipid-A-disaccharide synthase activity"/>
    <property type="evidence" value="ECO:0007669"/>
    <property type="project" value="UniProtKB-UniRule"/>
</dbReference>
<dbReference type="GO" id="GO:0009245">
    <property type="term" value="P:lipid A biosynthetic process"/>
    <property type="evidence" value="ECO:0007669"/>
    <property type="project" value="UniProtKB-UniRule"/>
</dbReference>
<sequence length="410" mass="45568">MTTPGILISAGEASGEAYGALLIEELRYQLASQNRQAQFWGMGGPRMVAAGLDRVVRAEDMAVMGITEVVRHLPRIYREFRRLKQAIRDRRPAVAVLIDFPDIHFKLAEELHRLGIPVIFFVSPQLWAWKKHRIKLVQKYIDRMLVIFPFEEQFYRERGVNAEFVGHPLAEIDPPTVSREDFARQHDLDPAKTWIGLLPGSRAKEIRDNLPEMLSAADELHVRNQPGQFEFILPLAPTLTVEKRAWVRQFIQQHAVGLPVTLVDEARPALHLARGSIVASGTATVEAALIGNPFVVVYRVSPLTYAIAKRVVTVPHVAMVNLIAQKRLIPELIQNDFTASNIVKELTPLLPDGTPRQSMMKELAELRGLLQTRTGAVGRTAGAAGAIARAAEITLELLESSGAARIPAGR</sequence>
<organism evidence="11 12">
    <name type="scientific">Occallatibacter riparius</name>
    <dbReference type="NCBI Taxonomy" id="1002689"/>
    <lineage>
        <taxon>Bacteria</taxon>
        <taxon>Pseudomonadati</taxon>
        <taxon>Acidobacteriota</taxon>
        <taxon>Terriglobia</taxon>
        <taxon>Terriglobales</taxon>
        <taxon>Acidobacteriaceae</taxon>
        <taxon>Occallatibacter</taxon>
    </lineage>
</organism>
<evidence type="ECO:0000256" key="4">
    <source>
        <dbReference type="ARBA" id="ARBA00022516"/>
    </source>
</evidence>
<dbReference type="GO" id="GO:0016020">
    <property type="term" value="C:membrane"/>
    <property type="evidence" value="ECO:0007669"/>
    <property type="project" value="GOC"/>
</dbReference>
<dbReference type="NCBIfam" id="TIGR00215">
    <property type="entry name" value="lpxB"/>
    <property type="match status" value="1"/>
</dbReference>
<dbReference type="AlphaFoldDB" id="A0A9J7BQM2"/>
<evidence type="ECO:0000256" key="5">
    <source>
        <dbReference type="ARBA" id="ARBA00022556"/>
    </source>
</evidence>
<dbReference type="KEGG" id="orp:MOP44_26225"/>
<evidence type="ECO:0000256" key="3">
    <source>
        <dbReference type="ARBA" id="ARBA00020902"/>
    </source>
</evidence>
<dbReference type="EMBL" id="CP093313">
    <property type="protein sequence ID" value="UWZ84042.1"/>
    <property type="molecule type" value="Genomic_DNA"/>
</dbReference>
<evidence type="ECO:0000256" key="9">
    <source>
        <dbReference type="ARBA" id="ARBA00048975"/>
    </source>
</evidence>
<evidence type="ECO:0000256" key="7">
    <source>
        <dbReference type="ARBA" id="ARBA00022679"/>
    </source>
</evidence>
<keyword evidence="5" id="KW-0441">Lipid A biosynthesis</keyword>
<protein>
    <recommendedName>
        <fullName evidence="3 10">Lipid-A-disaccharide synthase</fullName>
        <ecNumber evidence="2 10">2.4.1.182</ecNumber>
    </recommendedName>
</protein>
<dbReference type="EC" id="2.4.1.182" evidence="2 10"/>
<name>A0A9J7BQM2_9BACT</name>
<dbReference type="PANTHER" id="PTHR30372:SF4">
    <property type="entry name" value="LIPID-A-DISACCHARIDE SYNTHASE, MITOCHONDRIAL-RELATED"/>
    <property type="match status" value="1"/>
</dbReference>
<dbReference type="PANTHER" id="PTHR30372">
    <property type="entry name" value="LIPID-A-DISACCHARIDE SYNTHASE"/>
    <property type="match status" value="1"/>
</dbReference>
<keyword evidence="7 11" id="KW-0808">Transferase</keyword>
<proteinExistence type="predicted"/>